<reference evidence="1 2" key="1">
    <citation type="submission" date="2019-07" db="EMBL/GenBank/DDBJ databases">
        <authorList>
            <person name="Jastrzebski P J."/>
            <person name="Paukszto L."/>
            <person name="Jastrzebski P J."/>
        </authorList>
    </citation>
    <scope>NUCLEOTIDE SEQUENCE [LARGE SCALE GENOMIC DNA]</scope>
    <source>
        <strain evidence="1 2">WMS-il1</strain>
    </source>
</reference>
<dbReference type="AlphaFoldDB" id="A0A564XYM6"/>
<organism evidence="1 2">
    <name type="scientific">Hymenolepis diminuta</name>
    <name type="common">Rat tapeworm</name>
    <dbReference type="NCBI Taxonomy" id="6216"/>
    <lineage>
        <taxon>Eukaryota</taxon>
        <taxon>Metazoa</taxon>
        <taxon>Spiralia</taxon>
        <taxon>Lophotrochozoa</taxon>
        <taxon>Platyhelminthes</taxon>
        <taxon>Cestoda</taxon>
        <taxon>Eucestoda</taxon>
        <taxon>Cyclophyllidea</taxon>
        <taxon>Hymenolepididae</taxon>
        <taxon>Hymenolepis</taxon>
    </lineage>
</organism>
<accession>A0A564XYM6</accession>
<evidence type="ECO:0000313" key="1">
    <source>
        <dbReference type="EMBL" id="VUZ40125.1"/>
    </source>
</evidence>
<sequence length="71" mass="7430">MGGEYLHNTSPLGALVILPYATTIYTSSPTSSDSPSTTISQHVDDAVPVTHTSSPHGMWPGIVYAHTATGF</sequence>
<name>A0A564XYM6_HYMDI</name>
<dbReference type="Proteomes" id="UP000321570">
    <property type="component" value="Unassembled WGS sequence"/>
</dbReference>
<evidence type="ECO:0000313" key="2">
    <source>
        <dbReference type="Proteomes" id="UP000321570"/>
    </source>
</evidence>
<dbReference type="EMBL" id="CABIJS010000029">
    <property type="protein sequence ID" value="VUZ40125.1"/>
    <property type="molecule type" value="Genomic_DNA"/>
</dbReference>
<protein>
    <submittedName>
        <fullName evidence="1">Uncharacterized protein</fullName>
    </submittedName>
</protein>
<gene>
    <name evidence="1" type="ORF">WMSIL1_LOCUS1232</name>
</gene>
<keyword evidence="2" id="KW-1185">Reference proteome</keyword>
<proteinExistence type="predicted"/>